<dbReference type="InterPro" id="IPR008936">
    <property type="entry name" value="Rho_GTPase_activation_prot"/>
</dbReference>
<dbReference type="EMBL" id="JBDJPC010000007">
    <property type="protein sequence ID" value="KAL1494581.1"/>
    <property type="molecule type" value="Genomic_DNA"/>
</dbReference>
<evidence type="ECO:0000313" key="2">
    <source>
        <dbReference type="Proteomes" id="UP001566132"/>
    </source>
</evidence>
<dbReference type="Proteomes" id="UP001566132">
    <property type="component" value="Unassembled WGS sequence"/>
</dbReference>
<name>A0ABD1EJ70_HYPHA</name>
<reference evidence="1 2" key="1">
    <citation type="submission" date="2024-05" db="EMBL/GenBank/DDBJ databases">
        <title>Genetic variation in Jamaican populations of the coffee berry borer (Hypothenemus hampei).</title>
        <authorList>
            <person name="Errbii M."/>
            <person name="Myrie A."/>
        </authorList>
    </citation>
    <scope>NUCLEOTIDE SEQUENCE [LARGE SCALE GENOMIC DNA]</scope>
    <source>
        <strain evidence="1">JA-Hopewell-2020-01-JO</strain>
        <tissue evidence="1">Whole body</tissue>
    </source>
</reference>
<keyword evidence="2" id="KW-1185">Reference proteome</keyword>
<sequence>MGKILSRVNLRCMRCTEKEIISENSLEAVREIVTSLRNVRDLGNGWLFRGEGIPHQGVVSEILTSIENGSYRAIRNMLDAGWRLEASQALYTYLTRLNQPLIPYTIQSLVLDNNNNNITPEVVASDVLGLIREDLSMRHRSLIGLILHLLDCSIKLSPADELRGHTLPVSMLPIFFNIEVIFLQKQHIVLLNCTFVFRIITLCMNGEGF</sequence>
<protein>
    <recommendedName>
        <fullName evidence="3">Rho-GAP domain-containing protein</fullName>
    </recommendedName>
</protein>
<dbReference type="AlphaFoldDB" id="A0ABD1EJ70"/>
<dbReference type="SUPFAM" id="SSF48350">
    <property type="entry name" value="GTPase activation domain, GAP"/>
    <property type="match status" value="1"/>
</dbReference>
<comment type="caution">
    <text evidence="1">The sequence shown here is derived from an EMBL/GenBank/DDBJ whole genome shotgun (WGS) entry which is preliminary data.</text>
</comment>
<accession>A0ABD1EJ70</accession>
<gene>
    <name evidence="1" type="ORF">ABEB36_010156</name>
</gene>
<evidence type="ECO:0000313" key="1">
    <source>
        <dbReference type="EMBL" id="KAL1494581.1"/>
    </source>
</evidence>
<evidence type="ECO:0008006" key="3">
    <source>
        <dbReference type="Google" id="ProtNLM"/>
    </source>
</evidence>
<organism evidence="1 2">
    <name type="scientific">Hypothenemus hampei</name>
    <name type="common">Coffee berry borer</name>
    <dbReference type="NCBI Taxonomy" id="57062"/>
    <lineage>
        <taxon>Eukaryota</taxon>
        <taxon>Metazoa</taxon>
        <taxon>Ecdysozoa</taxon>
        <taxon>Arthropoda</taxon>
        <taxon>Hexapoda</taxon>
        <taxon>Insecta</taxon>
        <taxon>Pterygota</taxon>
        <taxon>Neoptera</taxon>
        <taxon>Endopterygota</taxon>
        <taxon>Coleoptera</taxon>
        <taxon>Polyphaga</taxon>
        <taxon>Cucujiformia</taxon>
        <taxon>Curculionidae</taxon>
        <taxon>Scolytinae</taxon>
        <taxon>Hypothenemus</taxon>
    </lineage>
</organism>
<proteinExistence type="predicted"/>